<dbReference type="PANTHER" id="PTHR11590:SF73">
    <property type="entry name" value="NOVEL TRANSGLUTAMINASE FAMILY PROTEIN-RELATED"/>
    <property type="match status" value="1"/>
</dbReference>
<dbReference type="InterPro" id="IPR038765">
    <property type="entry name" value="Papain-like_cys_pep_sf"/>
</dbReference>
<evidence type="ECO:0000256" key="1">
    <source>
        <dbReference type="ARBA" id="ARBA00005968"/>
    </source>
</evidence>
<dbReference type="Pfam" id="PF00927">
    <property type="entry name" value="Transglut_C"/>
    <property type="match status" value="1"/>
</dbReference>
<evidence type="ECO:0000313" key="11">
    <source>
        <dbReference type="Proteomes" id="UP001108240"/>
    </source>
</evidence>
<feature type="binding site" evidence="8">
    <location>
        <position position="445"/>
    </location>
    <ligand>
        <name>Ca(2+)</name>
        <dbReference type="ChEBI" id="CHEBI:29108"/>
    </ligand>
</feature>
<comment type="cofactor">
    <cofactor evidence="8">
        <name>Ca(2+)</name>
        <dbReference type="ChEBI" id="CHEBI:29108"/>
    </cofactor>
    <text evidence="8">Binds 1 Ca(2+) ion per subunit.</text>
</comment>
<dbReference type="Proteomes" id="UP001108240">
    <property type="component" value="Unplaced"/>
</dbReference>
<dbReference type="Pfam" id="PF01841">
    <property type="entry name" value="Transglut_core"/>
    <property type="match status" value="1"/>
</dbReference>
<evidence type="ECO:0000256" key="5">
    <source>
        <dbReference type="ARBA" id="ARBA00023315"/>
    </source>
</evidence>
<dbReference type="InterPro" id="IPR002931">
    <property type="entry name" value="Transglutaminase-like"/>
</dbReference>
<dbReference type="PANTHER" id="PTHR11590">
    <property type="entry name" value="PROTEIN-GLUTAMINE GAMMA-GLUTAMYLTRANSFERASE"/>
    <property type="match status" value="1"/>
</dbReference>
<dbReference type="FunFam" id="2.60.40.10:FF:000090">
    <property type="entry name" value="Protein-glutamine gamma-glutamyltransferase 2"/>
    <property type="match status" value="1"/>
</dbReference>
<dbReference type="EC" id="2.3.2.13" evidence="6"/>
<accession>A0A8C0YFV8</accession>
<dbReference type="InterPro" id="IPR014756">
    <property type="entry name" value="Ig_E-set"/>
</dbReference>
<name>A0A8C0YFV8_CYPCA</name>
<dbReference type="Ensembl" id="ENSCCRT00000009571.2">
    <property type="protein sequence ID" value="ENSCCRP00000008739.2"/>
    <property type="gene ID" value="ENSCCRG00000006513.2"/>
</dbReference>
<dbReference type="AlphaFoldDB" id="A0A8C0YFV8"/>
<keyword evidence="3 8" id="KW-0479">Metal-binding</keyword>
<dbReference type="SUPFAM" id="SSF54001">
    <property type="entry name" value="Cysteine proteinases"/>
    <property type="match status" value="1"/>
</dbReference>
<evidence type="ECO:0000256" key="4">
    <source>
        <dbReference type="ARBA" id="ARBA00022837"/>
    </source>
</evidence>
<dbReference type="GO" id="GO:0005739">
    <property type="term" value="C:mitochondrion"/>
    <property type="evidence" value="ECO:0007669"/>
    <property type="project" value="TreeGrafter"/>
</dbReference>
<evidence type="ECO:0000256" key="2">
    <source>
        <dbReference type="ARBA" id="ARBA00022679"/>
    </source>
</evidence>
<evidence type="ECO:0000256" key="8">
    <source>
        <dbReference type="PIRSR" id="PIRSR000459-2"/>
    </source>
</evidence>
<feature type="binding site" evidence="8">
    <location>
        <position position="396"/>
    </location>
    <ligand>
        <name>Ca(2+)</name>
        <dbReference type="ChEBI" id="CHEBI:29108"/>
    </ligand>
</feature>
<dbReference type="InterPro" id="IPR001102">
    <property type="entry name" value="Transglutaminase_N"/>
</dbReference>
<feature type="active site" evidence="7">
    <location>
        <position position="333"/>
    </location>
</feature>
<dbReference type="SUPFAM" id="SSF49309">
    <property type="entry name" value="Transglutaminase, two C-terminal domains"/>
    <property type="match status" value="2"/>
</dbReference>
<dbReference type="SUPFAM" id="SSF81296">
    <property type="entry name" value="E set domains"/>
    <property type="match status" value="1"/>
</dbReference>
<reference evidence="10" key="2">
    <citation type="submission" date="2025-09" db="UniProtKB">
        <authorList>
            <consortium name="Ensembl"/>
        </authorList>
    </citation>
    <scope>IDENTIFICATION</scope>
</reference>
<evidence type="ECO:0000256" key="6">
    <source>
        <dbReference type="ARBA" id="ARBA00024222"/>
    </source>
</evidence>
<sequence length="698" mass="78603">MASHNALLSGIDLQCYENNHAHRTEEMDVERLVVRRGQPFSVVLQCTEHIPQHQDHQLNLILHLGKNNEVVLKVSDSEQDHGKWWFSQRNAQGEVMLTLHSPADALVGLYSMTVVLLSADGQILEQTKPQTFYLLFNPWCKDDSVYLPSEELLQEYILNENGILYQGSWDDITTVPWNFGQFEKDVVDICFEVLDNSPTALKNSEMDIANRGSPVYVSRTITAMVNANDDRGVVSGRWDGEYSDGVAPTRWTGSVPILRRWSEDGGQKVRYGQCWVFTGVACTVLRCLGIPTRCITNYSSAHDTDANISVDYLFNDQLESVSEGRKDSIWNYHCWVESWMKRDDLPEGYNGWQVLDPTPQERSDGVFCCGPCPVRAVKEGEVGLKYDTPFVFSEVNADLIVWIVHPDGERIQVSQNSKVIGRNISTKSVSGDFREDITANYKYPEGSMKEREVYKKAGRQVGQKNKVPGQLELFIKHAPAVHGTDFDVIIEVYNAGREDTDAQLTVTSNAITYNSIHRAECQRKTTSLTVPAHKEVLRLQYDHYGACVSEHHMIRVTALLQPTDQDNIILQETNIPLKMPVLHIKIIGKAIVSRKLTAHISFNNPLPASLQGGVFTVEGAGLTEAKEIKTQYVLILEIMQSTGKIEPGQAVTVKFSFKPTRAGLRKLLVDFDSDRLRDVKGEATIIVRTKICAYPLWK</sequence>
<dbReference type="InterPro" id="IPR008958">
    <property type="entry name" value="Transglutaminase_C"/>
</dbReference>
<dbReference type="GeneTree" id="ENSGT01050000244866"/>
<dbReference type="InterPro" id="IPR013783">
    <property type="entry name" value="Ig-like_fold"/>
</dbReference>
<dbReference type="PIRSF" id="PIRSF000459">
    <property type="entry name" value="TGM_EBP42"/>
    <property type="match status" value="1"/>
</dbReference>
<evidence type="ECO:0000256" key="7">
    <source>
        <dbReference type="PIRSR" id="PIRSR000459-1"/>
    </source>
</evidence>
<dbReference type="FunFam" id="2.60.40.10:FF:002059">
    <property type="entry name" value="Protein-glutamine gamma-glutamyltransferase 2"/>
    <property type="match status" value="1"/>
</dbReference>
<dbReference type="Gene3D" id="3.90.260.10">
    <property type="entry name" value="Transglutaminase-like"/>
    <property type="match status" value="1"/>
</dbReference>
<comment type="similarity">
    <text evidence="1">Belongs to the transglutaminase superfamily. Transglutaminase family.</text>
</comment>
<proteinExistence type="inferred from homology"/>
<feature type="domain" description="Transglutaminase-like" evidence="9">
    <location>
        <begin position="266"/>
        <end position="359"/>
    </location>
</feature>
<feature type="active site" evidence="7">
    <location>
        <position position="274"/>
    </location>
</feature>
<evidence type="ECO:0000313" key="10">
    <source>
        <dbReference type="Ensembl" id="ENSCCRP00000008739.2"/>
    </source>
</evidence>
<reference evidence="10" key="1">
    <citation type="submission" date="2025-08" db="UniProtKB">
        <authorList>
            <consortium name="Ensembl"/>
        </authorList>
    </citation>
    <scope>IDENTIFICATION</scope>
</reference>
<keyword evidence="5" id="KW-0012">Acyltransferase</keyword>
<dbReference type="OMA" id="QVMAYIS"/>
<dbReference type="GO" id="GO:0003810">
    <property type="term" value="F:protein-glutamine gamma-glutamyltransferase activity"/>
    <property type="evidence" value="ECO:0007669"/>
    <property type="project" value="UniProtKB-EC"/>
</dbReference>
<feature type="binding site" evidence="8">
    <location>
        <position position="398"/>
    </location>
    <ligand>
        <name>Ca(2+)</name>
        <dbReference type="ChEBI" id="CHEBI:29108"/>
    </ligand>
</feature>
<keyword evidence="11" id="KW-1185">Reference proteome</keyword>
<protein>
    <recommendedName>
        <fullName evidence="6">protein-glutamine gamma-glutamyltransferase</fullName>
        <ecNumber evidence="6">2.3.2.13</ecNumber>
    </recommendedName>
</protein>
<dbReference type="SMART" id="SM00460">
    <property type="entry name" value="TGc"/>
    <property type="match status" value="1"/>
</dbReference>
<evidence type="ECO:0000259" key="9">
    <source>
        <dbReference type="SMART" id="SM00460"/>
    </source>
</evidence>
<keyword evidence="2" id="KW-0808">Transferase</keyword>
<dbReference type="InterPro" id="IPR023608">
    <property type="entry name" value="Transglutaminase_animal"/>
</dbReference>
<dbReference type="InterPro" id="IPR036985">
    <property type="entry name" value="Transglutaminase-like_sf"/>
</dbReference>
<feature type="active site" evidence="7">
    <location>
        <position position="356"/>
    </location>
</feature>
<dbReference type="GO" id="GO:0046872">
    <property type="term" value="F:metal ion binding"/>
    <property type="evidence" value="ECO:0007669"/>
    <property type="project" value="UniProtKB-KW"/>
</dbReference>
<dbReference type="FunFam" id="3.90.260.10:FF:000001">
    <property type="entry name" value="Protein-glutamine gamma-glutamyltransferase 2"/>
    <property type="match status" value="1"/>
</dbReference>
<dbReference type="Gene3D" id="2.60.40.10">
    <property type="entry name" value="Immunoglobulins"/>
    <property type="match status" value="3"/>
</dbReference>
<organism evidence="10 11">
    <name type="scientific">Cyprinus carpio carpio</name>
    <dbReference type="NCBI Taxonomy" id="630221"/>
    <lineage>
        <taxon>Eukaryota</taxon>
        <taxon>Metazoa</taxon>
        <taxon>Chordata</taxon>
        <taxon>Craniata</taxon>
        <taxon>Vertebrata</taxon>
        <taxon>Euteleostomi</taxon>
        <taxon>Actinopterygii</taxon>
        <taxon>Neopterygii</taxon>
        <taxon>Teleostei</taxon>
        <taxon>Ostariophysi</taxon>
        <taxon>Cypriniformes</taxon>
        <taxon>Cyprinidae</taxon>
        <taxon>Cyprininae</taxon>
        <taxon>Cyprinus</taxon>
    </lineage>
</organism>
<dbReference type="GO" id="GO:0007399">
    <property type="term" value="P:nervous system development"/>
    <property type="evidence" value="ECO:0007669"/>
    <property type="project" value="UniProtKB-ARBA"/>
</dbReference>
<keyword evidence="4 8" id="KW-0106">Calcium</keyword>
<dbReference type="Pfam" id="PF00868">
    <property type="entry name" value="Transglut_N"/>
    <property type="match status" value="1"/>
</dbReference>
<dbReference type="InterPro" id="IPR036238">
    <property type="entry name" value="Transglutaminase_C_sf"/>
</dbReference>
<dbReference type="InterPro" id="IPR050779">
    <property type="entry name" value="Transglutaminase"/>
</dbReference>
<feature type="binding site" evidence="8">
    <location>
        <position position="450"/>
    </location>
    <ligand>
        <name>Ca(2+)</name>
        <dbReference type="ChEBI" id="CHEBI:29108"/>
    </ligand>
</feature>
<evidence type="ECO:0000256" key="3">
    <source>
        <dbReference type="ARBA" id="ARBA00022723"/>
    </source>
</evidence>